<evidence type="ECO:0000313" key="6">
    <source>
        <dbReference type="EMBL" id="HEC56911.1"/>
    </source>
</evidence>
<dbReference type="Pfam" id="PF01325">
    <property type="entry name" value="Fe_dep_repress"/>
    <property type="match status" value="1"/>
</dbReference>
<dbReference type="PANTHER" id="PTHR33238:SF7">
    <property type="entry name" value="IRON-DEPENDENT TRANSCRIPTIONAL REGULATOR"/>
    <property type="match status" value="1"/>
</dbReference>
<name>A0A7J2S0B8_9EURY</name>
<dbReference type="InterPro" id="IPR001367">
    <property type="entry name" value="Fe_dep_repressor"/>
</dbReference>
<dbReference type="GO" id="GO:0003700">
    <property type="term" value="F:DNA-binding transcription factor activity"/>
    <property type="evidence" value="ECO:0007669"/>
    <property type="project" value="InterPro"/>
</dbReference>
<gene>
    <name evidence="6" type="ORF">ENI32_03375</name>
</gene>
<proteinExistence type="inferred from homology"/>
<dbReference type="AlphaFoldDB" id="A0A7J2S0B8"/>
<dbReference type="InterPro" id="IPR036388">
    <property type="entry name" value="WH-like_DNA-bd_sf"/>
</dbReference>
<evidence type="ECO:0000256" key="2">
    <source>
        <dbReference type="ARBA" id="ARBA00023015"/>
    </source>
</evidence>
<dbReference type="EMBL" id="DRIE01000054">
    <property type="protein sequence ID" value="HEC56911.1"/>
    <property type="molecule type" value="Genomic_DNA"/>
</dbReference>
<dbReference type="InterPro" id="IPR050536">
    <property type="entry name" value="DtxR_MntR_Metal-Reg"/>
</dbReference>
<dbReference type="PANTHER" id="PTHR33238">
    <property type="entry name" value="IRON (METAL) DEPENDENT REPRESSOR, DTXR FAMILY"/>
    <property type="match status" value="1"/>
</dbReference>
<dbReference type="InterPro" id="IPR036421">
    <property type="entry name" value="Fe_dep_repressor_sf"/>
</dbReference>
<dbReference type="Proteomes" id="UP000885936">
    <property type="component" value="Unassembled WGS sequence"/>
</dbReference>
<dbReference type="InterPro" id="IPR036390">
    <property type="entry name" value="WH_DNA-bd_sf"/>
</dbReference>
<sequence length="152" mass="17685">MLSRKAEDYLEAIYNIFTSKGYVKVKDIATALGVKPPSVIEMVKKLEDMGLVIYRKYDGITLTDKGEEIAKVVKERHEVIRSLLEILSVPPRVADEDACVMEHELHPKTIEQLKNLVNFVKTAPDYPDWLRHFEEFCRTGEHPCRDRDRRKE</sequence>
<dbReference type="PROSITE" id="PS50944">
    <property type="entry name" value="HTH_DTXR"/>
    <property type="match status" value="1"/>
</dbReference>
<keyword evidence="4" id="KW-0804">Transcription</keyword>
<keyword evidence="3" id="KW-0238">DNA-binding</keyword>
<dbReference type="Gene3D" id="1.10.60.10">
    <property type="entry name" value="Iron dependent repressor, metal binding and dimerisation domain"/>
    <property type="match status" value="1"/>
</dbReference>
<evidence type="ECO:0000256" key="4">
    <source>
        <dbReference type="ARBA" id="ARBA00023163"/>
    </source>
</evidence>
<organism evidence="6">
    <name type="scientific">Candidatus Syntropharchaeum butanivorans</name>
    <dbReference type="NCBI Taxonomy" id="1839936"/>
    <lineage>
        <taxon>Archaea</taxon>
        <taxon>Methanobacteriati</taxon>
        <taxon>Methanobacteriota</taxon>
        <taxon>Stenosarchaea group</taxon>
        <taxon>Methanomicrobia</taxon>
        <taxon>Methanosarcinales</taxon>
        <taxon>ANME-2 cluster</taxon>
        <taxon>Candidatus Syntropharchaeum</taxon>
    </lineage>
</organism>
<evidence type="ECO:0000259" key="5">
    <source>
        <dbReference type="PROSITE" id="PS50944"/>
    </source>
</evidence>
<dbReference type="InterPro" id="IPR022689">
    <property type="entry name" value="Iron_dep_repressor"/>
</dbReference>
<dbReference type="SMART" id="SM00529">
    <property type="entry name" value="HTH_DTXR"/>
    <property type="match status" value="1"/>
</dbReference>
<accession>A0A7J2S0B8</accession>
<dbReference type="Pfam" id="PF02742">
    <property type="entry name" value="Fe_dep_repr_C"/>
    <property type="match status" value="1"/>
</dbReference>
<feature type="domain" description="HTH dtxR-type" evidence="5">
    <location>
        <begin position="1"/>
        <end position="63"/>
    </location>
</feature>
<comment type="caution">
    <text evidence="6">The sequence shown here is derived from an EMBL/GenBank/DDBJ whole genome shotgun (WGS) entry which is preliminary data.</text>
</comment>
<dbReference type="Gene3D" id="1.10.10.10">
    <property type="entry name" value="Winged helix-like DNA-binding domain superfamily/Winged helix DNA-binding domain"/>
    <property type="match status" value="1"/>
</dbReference>
<dbReference type="GO" id="GO:0003677">
    <property type="term" value="F:DNA binding"/>
    <property type="evidence" value="ECO:0007669"/>
    <property type="project" value="UniProtKB-KW"/>
</dbReference>
<evidence type="ECO:0000256" key="3">
    <source>
        <dbReference type="ARBA" id="ARBA00023125"/>
    </source>
</evidence>
<dbReference type="SUPFAM" id="SSF46785">
    <property type="entry name" value="Winged helix' DNA-binding domain"/>
    <property type="match status" value="1"/>
</dbReference>
<dbReference type="FunFam" id="1.10.10.10:FF:000189">
    <property type="entry name" value="HTH-type transcriptional regulator MntR"/>
    <property type="match status" value="1"/>
</dbReference>
<protein>
    <submittedName>
        <fullName evidence="6">Metal-dependent transcriptional regulator</fullName>
    </submittedName>
</protein>
<reference evidence="6" key="1">
    <citation type="journal article" date="2020" name="mSystems">
        <title>Genome- and Community-Level Interaction Insights into Carbon Utilization and Element Cycling Functions of Hydrothermarchaeota in Hydrothermal Sediment.</title>
        <authorList>
            <person name="Zhou Z."/>
            <person name="Liu Y."/>
            <person name="Xu W."/>
            <person name="Pan J."/>
            <person name="Luo Z.H."/>
            <person name="Li M."/>
        </authorList>
    </citation>
    <scope>NUCLEOTIDE SEQUENCE [LARGE SCALE GENOMIC DNA]</scope>
    <source>
        <strain evidence="6">HyVt-386</strain>
    </source>
</reference>
<evidence type="ECO:0000256" key="1">
    <source>
        <dbReference type="ARBA" id="ARBA00007871"/>
    </source>
</evidence>
<dbReference type="GO" id="GO:0046983">
    <property type="term" value="F:protein dimerization activity"/>
    <property type="evidence" value="ECO:0007669"/>
    <property type="project" value="InterPro"/>
</dbReference>
<dbReference type="GO" id="GO:0046914">
    <property type="term" value="F:transition metal ion binding"/>
    <property type="evidence" value="ECO:0007669"/>
    <property type="project" value="InterPro"/>
</dbReference>
<dbReference type="InterPro" id="IPR022687">
    <property type="entry name" value="HTH_DTXR"/>
</dbReference>
<keyword evidence="2" id="KW-0805">Transcription regulation</keyword>
<comment type="similarity">
    <text evidence="1">Belongs to the DtxR/MntR family.</text>
</comment>